<evidence type="ECO:0000259" key="2">
    <source>
        <dbReference type="Pfam" id="PF05699"/>
    </source>
</evidence>
<evidence type="ECO:0008006" key="6">
    <source>
        <dbReference type="Google" id="ProtNLM"/>
    </source>
</evidence>
<dbReference type="Pfam" id="PF14372">
    <property type="entry name" value="hAT-like_RNase-H"/>
    <property type="match status" value="1"/>
</dbReference>
<dbReference type="EnsemblPlants" id="Kaladp0045s0277.1.v1.1">
    <property type="protein sequence ID" value="Kaladp0045s0277.1.v1.1"/>
    <property type="gene ID" value="Kaladp0045s0277.v1.1"/>
</dbReference>
<feature type="domain" description="hAT-like transposase RNase-H fold" evidence="3">
    <location>
        <begin position="415"/>
        <end position="499"/>
    </location>
</feature>
<reference evidence="4" key="1">
    <citation type="submission" date="2021-01" db="UniProtKB">
        <authorList>
            <consortium name="EnsemblPlants"/>
        </authorList>
    </citation>
    <scope>IDENTIFICATION</scope>
</reference>
<keyword evidence="1" id="KW-0238">DNA-binding</keyword>
<dbReference type="InterPro" id="IPR008906">
    <property type="entry name" value="HATC_C_dom"/>
</dbReference>
<dbReference type="GO" id="GO:0003677">
    <property type="term" value="F:DNA binding"/>
    <property type="evidence" value="ECO:0007669"/>
    <property type="project" value="UniProtKB-KW"/>
</dbReference>
<dbReference type="PANTHER" id="PTHR46481:SF8">
    <property type="entry name" value="ZINC FINGER BED DOMAIN-CONTAINING PROTEIN RICESLEEPER 1-LIKE"/>
    <property type="match status" value="1"/>
</dbReference>
<protein>
    <recommendedName>
        <fullName evidence="6">Transposase</fullName>
    </recommendedName>
</protein>
<dbReference type="InterPro" id="IPR025525">
    <property type="entry name" value="hAT-like_transposase_RNase-H"/>
</dbReference>
<feature type="domain" description="HAT C-terminal dimerisation" evidence="2">
    <location>
        <begin position="552"/>
        <end position="634"/>
    </location>
</feature>
<dbReference type="PANTHER" id="PTHR46481">
    <property type="entry name" value="ZINC FINGER BED DOMAIN-CONTAINING PROTEIN 4"/>
    <property type="match status" value="1"/>
</dbReference>
<proteinExistence type="predicted"/>
<dbReference type="Proteomes" id="UP000594263">
    <property type="component" value="Unplaced"/>
</dbReference>
<evidence type="ECO:0000259" key="3">
    <source>
        <dbReference type="Pfam" id="PF14372"/>
    </source>
</evidence>
<dbReference type="AlphaFoldDB" id="A0A7N0TTA3"/>
<name>A0A7N0TTA3_KALFE</name>
<evidence type="ECO:0000256" key="1">
    <source>
        <dbReference type="ARBA" id="ARBA00023125"/>
    </source>
</evidence>
<dbReference type="InterPro" id="IPR052035">
    <property type="entry name" value="ZnF_BED_domain_contain"/>
</dbReference>
<dbReference type="InterPro" id="IPR012337">
    <property type="entry name" value="RNaseH-like_sf"/>
</dbReference>
<dbReference type="SUPFAM" id="SSF53098">
    <property type="entry name" value="Ribonuclease H-like"/>
    <property type="match status" value="1"/>
</dbReference>
<accession>A0A7N0TTA3</accession>
<dbReference type="OMA" id="CRISSHR"/>
<evidence type="ECO:0000313" key="4">
    <source>
        <dbReference type="EnsemblPlants" id="Kaladp0045s0277.1.v1.1"/>
    </source>
</evidence>
<organism evidence="4 5">
    <name type="scientific">Kalanchoe fedtschenkoi</name>
    <name type="common">Lavender scallops</name>
    <name type="synonym">South American air plant</name>
    <dbReference type="NCBI Taxonomy" id="63787"/>
    <lineage>
        <taxon>Eukaryota</taxon>
        <taxon>Viridiplantae</taxon>
        <taxon>Streptophyta</taxon>
        <taxon>Embryophyta</taxon>
        <taxon>Tracheophyta</taxon>
        <taxon>Spermatophyta</taxon>
        <taxon>Magnoliopsida</taxon>
        <taxon>eudicotyledons</taxon>
        <taxon>Gunneridae</taxon>
        <taxon>Pentapetalae</taxon>
        <taxon>Saxifragales</taxon>
        <taxon>Crassulaceae</taxon>
        <taxon>Kalanchoe</taxon>
    </lineage>
</organism>
<sequence>MENMDLDNTQVPVEVVAQNVDNEVPHKQKIGKQRKKPQLRSQVWIHFTKFITKDGQKKAKCNYSPKEYNADPEKNGTTGMKIGVCPSNPQNHHQLKQTMLNLQPALKGQKGEGVLTPSRFNQEEARKGLAYMIIRDELPFNFVDHVGFQCFMSTCCPLFAIPSRYTVKRDISEVFHEQRKVLKDFLKESDVKICITTDTWTSLQNINYMSITSHFIDSNWKLHKRILNFCRISSHRGEALGKAVEKCLLDWDIDSVYAITVDNAKSNDTMVSYLRKKIVQWGHSIKNGEHLHVRCVAHVINRIVQDGLKEMSNSIFKECVVEEKIANKKTLCLDVPTRWNSTYLMLSTAEKFERAFNRYEECDPHLITELLASKEGIPEPSDWVNVRRFIKFLKPFYDLTLKVFGSSYITTNNFLQEIGEDDQDFEVACMASRMKEKFNKYWGSIDHLNFSLHLVVILDPRHKMTYHTFAFPQYFEDPNLCDQKLLKIKDAAIQIYHEYMTTSQQTVVVSASGISNSLPLVTASESEVGRSSFKESYKRYKTAKEGVTEKSELDRYLAEECEEEVPDFDLLKWWRTHSVRFPILASMARDVLAVPVSTVASESAFSTGGRILDPFRSSLSTEMVEMLVCCQDWLRADSTSVSMEENLDQIDVTDTGRFLKLHKELFLFEY</sequence>
<dbReference type="GO" id="GO:0046983">
    <property type="term" value="F:protein dimerization activity"/>
    <property type="evidence" value="ECO:0007669"/>
    <property type="project" value="InterPro"/>
</dbReference>
<dbReference type="SUPFAM" id="SSF140996">
    <property type="entry name" value="Hermes dimerisation domain"/>
    <property type="match status" value="1"/>
</dbReference>
<dbReference type="Pfam" id="PF05699">
    <property type="entry name" value="Dimer_Tnp_hAT"/>
    <property type="match status" value="1"/>
</dbReference>
<dbReference type="Gramene" id="Kaladp0045s0277.1.v1.1">
    <property type="protein sequence ID" value="Kaladp0045s0277.1.v1.1"/>
    <property type="gene ID" value="Kaladp0045s0277.v1.1"/>
</dbReference>
<evidence type="ECO:0000313" key="5">
    <source>
        <dbReference type="Proteomes" id="UP000594263"/>
    </source>
</evidence>
<keyword evidence="5" id="KW-1185">Reference proteome</keyword>